<organism evidence="2 3">
    <name type="scientific">Rhizopus oryzae</name>
    <name type="common">Mucormycosis agent</name>
    <name type="synonym">Rhizopus arrhizus var. delemar</name>
    <dbReference type="NCBI Taxonomy" id="64495"/>
    <lineage>
        <taxon>Eukaryota</taxon>
        <taxon>Fungi</taxon>
        <taxon>Fungi incertae sedis</taxon>
        <taxon>Mucoromycota</taxon>
        <taxon>Mucoromycotina</taxon>
        <taxon>Mucoromycetes</taxon>
        <taxon>Mucorales</taxon>
        <taxon>Mucorineae</taxon>
        <taxon>Rhizopodaceae</taxon>
        <taxon>Rhizopus</taxon>
    </lineage>
</organism>
<evidence type="ECO:0000313" key="3">
    <source>
        <dbReference type="Proteomes" id="UP000716291"/>
    </source>
</evidence>
<evidence type="ECO:0000256" key="1">
    <source>
        <dbReference type="SAM" id="MobiDB-lite"/>
    </source>
</evidence>
<name>A0A9P7BJQ0_RHIOR</name>
<sequence length="140" mass="15243">MGDREMQQHQHAGDTAGIGGQPNRTDARDHLAAAEQVQRVAERTAQHQQAADDDLPALALQVVAERQQHAQIAQHQRADLPSARSLARQQHIDQQHQGRVQVQDQPFQGHADVLQPLEVEQAGQVVAGETQPQHPGAVGP</sequence>
<protein>
    <submittedName>
        <fullName evidence="2">Uncharacterized protein</fullName>
    </submittedName>
</protein>
<accession>A0A9P7BJQ0</accession>
<evidence type="ECO:0000313" key="2">
    <source>
        <dbReference type="EMBL" id="KAG1284174.1"/>
    </source>
</evidence>
<keyword evidence="3" id="KW-1185">Reference proteome</keyword>
<feature type="compositionally biased region" description="Basic and acidic residues" evidence="1">
    <location>
        <begin position="1"/>
        <end position="12"/>
    </location>
</feature>
<feature type="region of interest" description="Disordered" evidence="1">
    <location>
        <begin position="71"/>
        <end position="101"/>
    </location>
</feature>
<gene>
    <name evidence="2" type="ORF">G6F64_014312</name>
</gene>
<dbReference type="EMBL" id="JAANQT010007970">
    <property type="protein sequence ID" value="KAG1284174.1"/>
    <property type="molecule type" value="Genomic_DNA"/>
</dbReference>
<reference evidence="2" key="1">
    <citation type="journal article" date="2020" name="Microb. Genom.">
        <title>Genetic diversity of clinical and environmental Mucorales isolates obtained from an investigation of mucormycosis cases among solid organ transplant recipients.</title>
        <authorList>
            <person name="Nguyen M.H."/>
            <person name="Kaul D."/>
            <person name="Muto C."/>
            <person name="Cheng S.J."/>
            <person name="Richter R.A."/>
            <person name="Bruno V.M."/>
            <person name="Liu G."/>
            <person name="Beyhan S."/>
            <person name="Sundermann A.J."/>
            <person name="Mounaud S."/>
            <person name="Pasculle A.W."/>
            <person name="Nierman W.C."/>
            <person name="Driscoll E."/>
            <person name="Cumbie R."/>
            <person name="Clancy C.J."/>
            <person name="Dupont C.L."/>
        </authorList>
    </citation>
    <scope>NUCLEOTIDE SEQUENCE</scope>
    <source>
        <strain evidence="2">GL11</strain>
    </source>
</reference>
<comment type="caution">
    <text evidence="2">The sequence shown here is derived from an EMBL/GenBank/DDBJ whole genome shotgun (WGS) entry which is preliminary data.</text>
</comment>
<dbReference type="AlphaFoldDB" id="A0A9P7BJQ0"/>
<feature type="region of interest" description="Disordered" evidence="1">
    <location>
        <begin position="1"/>
        <end position="52"/>
    </location>
</feature>
<proteinExistence type="predicted"/>
<dbReference type="Proteomes" id="UP000716291">
    <property type="component" value="Unassembled WGS sequence"/>
</dbReference>